<proteinExistence type="predicted"/>
<accession>A0A819SVF7</accession>
<name>A0A819SVF7_9BILA</name>
<dbReference type="EMBL" id="CAJOBD010006288">
    <property type="protein sequence ID" value="CAF4057075.1"/>
    <property type="molecule type" value="Genomic_DNA"/>
</dbReference>
<organism evidence="1 2">
    <name type="scientific">Rotaria sordida</name>
    <dbReference type="NCBI Taxonomy" id="392033"/>
    <lineage>
        <taxon>Eukaryota</taxon>
        <taxon>Metazoa</taxon>
        <taxon>Spiralia</taxon>
        <taxon>Gnathifera</taxon>
        <taxon>Rotifera</taxon>
        <taxon>Eurotatoria</taxon>
        <taxon>Bdelloidea</taxon>
        <taxon>Philodinida</taxon>
        <taxon>Philodinidae</taxon>
        <taxon>Rotaria</taxon>
    </lineage>
</organism>
<dbReference type="Proteomes" id="UP000663836">
    <property type="component" value="Unassembled WGS sequence"/>
</dbReference>
<evidence type="ECO:0000313" key="1">
    <source>
        <dbReference type="EMBL" id="CAF4057075.1"/>
    </source>
</evidence>
<evidence type="ECO:0000313" key="2">
    <source>
        <dbReference type="Proteomes" id="UP000663836"/>
    </source>
</evidence>
<reference evidence="1" key="1">
    <citation type="submission" date="2021-02" db="EMBL/GenBank/DDBJ databases">
        <authorList>
            <person name="Nowell W R."/>
        </authorList>
    </citation>
    <scope>NUCLEOTIDE SEQUENCE</scope>
</reference>
<sequence>MDNKSSQILADIHTDTYQKQYLDEVNISNKIWIYVDYILIITKVSEHQLNNYINELTTINIKNEIKLKIKWLRKDTKTIQDGYEHKKDLNILKTMLLKSNYPLVEIKKLIKQTCQEFISNENNSNDKNNNNTSKIDKNCEEINCNLTLPYVSTMELLKRRLEKN</sequence>
<comment type="caution">
    <text evidence="1">The sequence shown here is derived from an EMBL/GenBank/DDBJ whole genome shotgun (WGS) entry which is preliminary data.</text>
</comment>
<protein>
    <submittedName>
        <fullName evidence="1">Uncharacterized protein</fullName>
    </submittedName>
</protein>
<gene>
    <name evidence="1" type="ORF">JBS370_LOCUS29371</name>
</gene>
<dbReference type="AlphaFoldDB" id="A0A819SVF7"/>